<accession>A0ABV2BZS3</accession>
<proteinExistence type="predicted"/>
<name>A0ABV2BZS3_9GAMM</name>
<evidence type="ECO:0008006" key="4">
    <source>
        <dbReference type="Google" id="ProtNLM"/>
    </source>
</evidence>
<sequence length="175" mass="19203">MKHLSIFLILALTAVSQSTFACSFGGADLFKPTLERWEEHPGPAQKGEKGDYWEKVPTPIVKVSEIKRGSAKPGSSCDDAGVILLDISLPKESTYSIEEFAIYFRVKEGQLPDAIFPDVPLVGEYKDGKMTLLLAWLDGHPSRQIPLDLKVEAFFVTNSLNIGESTTFNIVASKG</sequence>
<organism evidence="2 3">
    <name type="scientific">Aliikangiella maris</name>
    <dbReference type="NCBI Taxonomy" id="3162458"/>
    <lineage>
        <taxon>Bacteria</taxon>
        <taxon>Pseudomonadati</taxon>
        <taxon>Pseudomonadota</taxon>
        <taxon>Gammaproteobacteria</taxon>
        <taxon>Oceanospirillales</taxon>
        <taxon>Pleioneaceae</taxon>
        <taxon>Aliikangiella</taxon>
    </lineage>
</organism>
<evidence type="ECO:0000256" key="1">
    <source>
        <dbReference type="SAM" id="SignalP"/>
    </source>
</evidence>
<evidence type="ECO:0000313" key="2">
    <source>
        <dbReference type="EMBL" id="MET1257429.1"/>
    </source>
</evidence>
<dbReference type="EMBL" id="JBEVCJ010000066">
    <property type="protein sequence ID" value="MET1257429.1"/>
    <property type="molecule type" value="Genomic_DNA"/>
</dbReference>
<feature type="chain" id="PRO_5047497671" description="Lipoprotein" evidence="1">
    <location>
        <begin position="22"/>
        <end position="175"/>
    </location>
</feature>
<protein>
    <recommendedName>
        <fullName evidence="4">Lipoprotein</fullName>
    </recommendedName>
</protein>
<keyword evidence="1" id="KW-0732">Signal</keyword>
<gene>
    <name evidence="2" type="ORF">ABVT43_20025</name>
</gene>
<dbReference type="PROSITE" id="PS51257">
    <property type="entry name" value="PROKAR_LIPOPROTEIN"/>
    <property type="match status" value="1"/>
</dbReference>
<evidence type="ECO:0000313" key="3">
    <source>
        <dbReference type="Proteomes" id="UP001548189"/>
    </source>
</evidence>
<comment type="caution">
    <text evidence="2">The sequence shown here is derived from an EMBL/GenBank/DDBJ whole genome shotgun (WGS) entry which is preliminary data.</text>
</comment>
<dbReference type="Proteomes" id="UP001548189">
    <property type="component" value="Unassembled WGS sequence"/>
</dbReference>
<dbReference type="RefSeq" id="WP_353898013.1">
    <property type="nucleotide sequence ID" value="NZ_JBEVCJ010000066.1"/>
</dbReference>
<feature type="signal peptide" evidence="1">
    <location>
        <begin position="1"/>
        <end position="21"/>
    </location>
</feature>
<reference evidence="2 3" key="1">
    <citation type="submission" date="2024-06" db="EMBL/GenBank/DDBJ databases">
        <authorList>
            <person name="Li F."/>
        </authorList>
    </citation>
    <scope>NUCLEOTIDE SEQUENCE [LARGE SCALE GENOMIC DNA]</scope>
    <source>
        <strain evidence="2 3">GXAS 311</strain>
    </source>
</reference>
<keyword evidence="3" id="KW-1185">Reference proteome</keyword>